<organism evidence="2 3">
    <name type="scientific">Acrobeloides nanus</name>
    <dbReference type="NCBI Taxonomy" id="290746"/>
    <lineage>
        <taxon>Eukaryota</taxon>
        <taxon>Metazoa</taxon>
        <taxon>Ecdysozoa</taxon>
        <taxon>Nematoda</taxon>
        <taxon>Chromadorea</taxon>
        <taxon>Rhabditida</taxon>
        <taxon>Tylenchina</taxon>
        <taxon>Cephalobomorpha</taxon>
        <taxon>Cephaloboidea</taxon>
        <taxon>Cephalobidae</taxon>
        <taxon>Acrobeloides</taxon>
    </lineage>
</organism>
<keyword evidence="2" id="KW-1185">Reference proteome</keyword>
<dbReference type="PANTHER" id="PTHR46273">
    <property type="entry name" value="MYOSUPPRESSIN RECEPTOR 1, ISOFORM B-RELATED"/>
    <property type="match status" value="1"/>
</dbReference>
<feature type="chain" id="PRO_5037938672" evidence="1">
    <location>
        <begin position="22"/>
        <end position="74"/>
    </location>
</feature>
<dbReference type="GO" id="GO:0008528">
    <property type="term" value="F:G protein-coupled peptide receptor activity"/>
    <property type="evidence" value="ECO:0007669"/>
    <property type="project" value="TreeGrafter"/>
</dbReference>
<name>A0A914DRF2_9BILA</name>
<feature type="signal peptide" evidence="1">
    <location>
        <begin position="1"/>
        <end position="21"/>
    </location>
</feature>
<reference evidence="3" key="1">
    <citation type="submission" date="2022-11" db="UniProtKB">
        <authorList>
            <consortium name="WormBaseParasite"/>
        </authorList>
    </citation>
    <scope>IDENTIFICATION</scope>
</reference>
<dbReference type="WBParaSite" id="ACRNAN_scaffold3344.g26821.t1">
    <property type="protein sequence ID" value="ACRNAN_scaffold3344.g26821.t1"/>
    <property type="gene ID" value="ACRNAN_scaffold3344.g26821"/>
</dbReference>
<evidence type="ECO:0000256" key="1">
    <source>
        <dbReference type="SAM" id="SignalP"/>
    </source>
</evidence>
<dbReference type="InterPro" id="IPR053219">
    <property type="entry name" value="GPCR_Dmsr-1"/>
</dbReference>
<accession>A0A914DRF2</accession>
<evidence type="ECO:0000313" key="3">
    <source>
        <dbReference type="WBParaSite" id="ACRNAN_scaffold3344.g26821.t1"/>
    </source>
</evidence>
<dbReference type="PANTHER" id="PTHR46273:SF9">
    <property type="entry name" value="G-PROTEIN COUPLED RECEPTORS FAMILY 1 PROFILE DOMAIN-CONTAINING PROTEIN"/>
    <property type="match status" value="1"/>
</dbReference>
<dbReference type="AlphaFoldDB" id="A0A914DRF2"/>
<sequence length="74" mass="7946">MMLVVLLSIFLATELPQGILAIMNALFPSGVQSFIYMSLGEILDLLSLINCNACFDKIFGTDLGVAYFGILLGA</sequence>
<protein>
    <submittedName>
        <fullName evidence="3">Uncharacterized protein</fullName>
    </submittedName>
</protein>
<dbReference type="Proteomes" id="UP000887540">
    <property type="component" value="Unplaced"/>
</dbReference>
<keyword evidence="1" id="KW-0732">Signal</keyword>
<evidence type="ECO:0000313" key="2">
    <source>
        <dbReference type="Proteomes" id="UP000887540"/>
    </source>
</evidence>
<dbReference type="GO" id="GO:0005886">
    <property type="term" value="C:plasma membrane"/>
    <property type="evidence" value="ECO:0007669"/>
    <property type="project" value="TreeGrafter"/>
</dbReference>
<proteinExistence type="predicted"/>